<dbReference type="InterPro" id="IPR029044">
    <property type="entry name" value="Nucleotide-diphossugar_trans"/>
</dbReference>
<keyword evidence="2" id="KW-0808">Transferase</keyword>
<dbReference type="PANTHER" id="PTHR43777:SF1">
    <property type="entry name" value="MOLYBDENUM COFACTOR CYTIDYLYLTRANSFERASE"/>
    <property type="match status" value="1"/>
</dbReference>
<dbReference type="CDD" id="cd04182">
    <property type="entry name" value="GT_2_like_f"/>
    <property type="match status" value="1"/>
</dbReference>
<sequence>MVRAMKRKVSMIVLAAGSGSRMGVPKALLRLRVGTSLLEHHVHTMAAAHAGGEVQQSEDSLEIIVVLGASADVARPLVPANARVVENPDFAAGMGSSLQVGLRAVAADAVAAIVTLVDLPETPVEAYRRLLEHSGTEVLARCMWNAELGHPVMIGRDLISEAIAACHEDRGARSLFRDLSGQVLDIECGDLLAPGVTGNRDVDTPADAQAQGLLLPTTGMSDHA</sequence>
<evidence type="ECO:0000313" key="2">
    <source>
        <dbReference type="EMBL" id="TSI13129.1"/>
    </source>
</evidence>
<dbReference type="PANTHER" id="PTHR43777">
    <property type="entry name" value="MOLYBDENUM COFACTOR CYTIDYLYLTRANSFERASE"/>
    <property type="match status" value="1"/>
</dbReference>
<keyword evidence="3" id="KW-1185">Reference proteome</keyword>
<dbReference type="GO" id="GO:0016779">
    <property type="term" value="F:nucleotidyltransferase activity"/>
    <property type="evidence" value="ECO:0007669"/>
    <property type="project" value="UniProtKB-ARBA"/>
</dbReference>
<dbReference type="EMBL" id="VLTK01000013">
    <property type="protein sequence ID" value="TSI13129.1"/>
    <property type="molecule type" value="Genomic_DNA"/>
</dbReference>
<evidence type="ECO:0000313" key="3">
    <source>
        <dbReference type="Proteomes" id="UP000316406"/>
    </source>
</evidence>
<dbReference type="AlphaFoldDB" id="A0A556C6P9"/>
<reference evidence="2 3" key="1">
    <citation type="submission" date="2019-07" db="EMBL/GenBank/DDBJ databases">
        <title>Draft genome sequence of Brevibacterium aurantiacum XU54 isolated from Xinjiang China.</title>
        <authorList>
            <person name="Xu X."/>
        </authorList>
    </citation>
    <scope>NUCLEOTIDE SEQUENCE [LARGE SCALE GENOMIC DNA]</scope>
    <source>
        <strain evidence="2 3">XU54</strain>
    </source>
</reference>
<evidence type="ECO:0000259" key="1">
    <source>
        <dbReference type="Pfam" id="PF12804"/>
    </source>
</evidence>
<feature type="domain" description="MobA-like NTP transferase" evidence="1">
    <location>
        <begin position="12"/>
        <end position="179"/>
    </location>
</feature>
<dbReference type="OrthoDB" id="9783370at2"/>
<dbReference type="InterPro" id="IPR025877">
    <property type="entry name" value="MobA-like_NTP_Trfase"/>
</dbReference>
<dbReference type="Proteomes" id="UP000316406">
    <property type="component" value="Unassembled WGS sequence"/>
</dbReference>
<dbReference type="RefSeq" id="WP_143923983.1">
    <property type="nucleotide sequence ID" value="NZ_VLTK01000013.1"/>
</dbReference>
<comment type="caution">
    <text evidence="2">The sequence shown here is derived from an EMBL/GenBank/DDBJ whole genome shotgun (WGS) entry which is preliminary data.</text>
</comment>
<gene>
    <name evidence="2" type="ORF">FO013_18220</name>
</gene>
<proteinExistence type="predicted"/>
<name>A0A556C6P9_BREAU</name>
<accession>A0A556C6P9</accession>
<organism evidence="2 3">
    <name type="scientific">Brevibacterium aurantiacum</name>
    <dbReference type="NCBI Taxonomy" id="273384"/>
    <lineage>
        <taxon>Bacteria</taxon>
        <taxon>Bacillati</taxon>
        <taxon>Actinomycetota</taxon>
        <taxon>Actinomycetes</taxon>
        <taxon>Micrococcales</taxon>
        <taxon>Brevibacteriaceae</taxon>
        <taxon>Brevibacterium</taxon>
    </lineage>
</organism>
<dbReference type="SUPFAM" id="SSF53448">
    <property type="entry name" value="Nucleotide-diphospho-sugar transferases"/>
    <property type="match status" value="1"/>
</dbReference>
<protein>
    <submittedName>
        <fullName evidence="2">Nucleotidyltransferase family protein</fullName>
    </submittedName>
</protein>
<dbReference type="Gene3D" id="3.90.550.10">
    <property type="entry name" value="Spore Coat Polysaccharide Biosynthesis Protein SpsA, Chain A"/>
    <property type="match status" value="1"/>
</dbReference>
<dbReference type="Pfam" id="PF12804">
    <property type="entry name" value="NTP_transf_3"/>
    <property type="match status" value="1"/>
</dbReference>